<gene>
    <name evidence="2" type="ORF">SAMN05421731_10225</name>
</gene>
<proteinExistence type="predicted"/>
<keyword evidence="1" id="KW-0472">Membrane</keyword>
<keyword evidence="1" id="KW-0812">Transmembrane</keyword>
<dbReference type="InterPro" id="IPR009305">
    <property type="entry name" value="Mpo1-like"/>
</dbReference>
<evidence type="ECO:0000313" key="2">
    <source>
        <dbReference type="EMBL" id="SNX43869.1"/>
    </source>
</evidence>
<dbReference type="PANTHER" id="PTHR34205:SF2">
    <property type="entry name" value="DUF962 DOMAIN-CONTAINING PROTEIN"/>
    <property type="match status" value="1"/>
</dbReference>
<feature type="transmembrane region" description="Helical" evidence="1">
    <location>
        <begin position="81"/>
        <end position="100"/>
    </location>
</feature>
<dbReference type="EMBL" id="OANT01000002">
    <property type="protein sequence ID" value="SNX43869.1"/>
    <property type="molecule type" value="Genomic_DNA"/>
</dbReference>
<evidence type="ECO:0000313" key="3">
    <source>
        <dbReference type="Proteomes" id="UP000219042"/>
    </source>
</evidence>
<name>A0A240E6N6_9GAMM</name>
<protein>
    <recommendedName>
        <fullName evidence="4">DUF962 domain-containing protein</fullName>
    </recommendedName>
</protein>
<reference evidence="3" key="1">
    <citation type="submission" date="2016-09" db="EMBL/GenBank/DDBJ databases">
        <authorList>
            <person name="Varghese N."/>
            <person name="Submissions S."/>
        </authorList>
    </citation>
    <scope>NUCLEOTIDE SEQUENCE [LARGE SCALE GENOMIC DNA]</scope>
    <source>
        <strain evidence="3">ANC 4466</strain>
    </source>
</reference>
<keyword evidence="3" id="KW-1185">Reference proteome</keyword>
<sequence length="142" mass="16383">MIASQAKVASRVKMDLQPTNTALPVAIDRPRLTMPIKNYQDFYGFYLTEHHDLKCRRLHFLGSSLGLLALITAVVKKQKRYVGYGLLAGYACAWVGHFVFEKNKPASFKQPLYSFISDWRMYYHIVTGQISLFDHAKDRFPH</sequence>
<accession>A0A240E6N6</accession>
<evidence type="ECO:0008006" key="4">
    <source>
        <dbReference type="Google" id="ProtNLM"/>
    </source>
</evidence>
<dbReference type="Pfam" id="PF06127">
    <property type="entry name" value="Mpo1-like"/>
    <property type="match status" value="1"/>
</dbReference>
<dbReference type="Proteomes" id="UP000219042">
    <property type="component" value="Unassembled WGS sequence"/>
</dbReference>
<keyword evidence="1" id="KW-1133">Transmembrane helix</keyword>
<dbReference type="AlphaFoldDB" id="A0A240E6N6"/>
<organism evidence="2 3">
    <name type="scientific">Acinetobacter puyangensis</name>
    <dbReference type="NCBI Taxonomy" id="1096779"/>
    <lineage>
        <taxon>Bacteria</taxon>
        <taxon>Pseudomonadati</taxon>
        <taxon>Pseudomonadota</taxon>
        <taxon>Gammaproteobacteria</taxon>
        <taxon>Moraxellales</taxon>
        <taxon>Moraxellaceae</taxon>
        <taxon>Acinetobacter</taxon>
    </lineage>
</organism>
<evidence type="ECO:0000256" key="1">
    <source>
        <dbReference type="SAM" id="Phobius"/>
    </source>
</evidence>
<dbReference type="PANTHER" id="PTHR34205">
    <property type="entry name" value="TRANSMEMBRANE PROTEIN"/>
    <property type="match status" value="1"/>
</dbReference>